<dbReference type="EMBL" id="KR351281">
    <property type="protein sequence ID" value="AKG51570.1"/>
    <property type="molecule type" value="Genomic_DNA"/>
</dbReference>
<accession>A0A0F7GB59</accession>
<sequence length="366" mass="41251">MPAPPWHTAAWWITLGCASAANVAVFLTSPTVGAQSIVVHKTSSSSSLPSSPLPPSRLSSAVPFHSPTRRSPRTTGPTRSRISAFGRRSRRQRQKPYSYCVTETHWTTDLAFSDCTNSPSFVKLEGVRRWTLKGQVLGETSYYGSCCRLSHGENAYIIFAHGYGPAVHGHALRVDYAATNCSRPRVPFPSRLEITFTAEIPSRCGARRLYFYGLQCSSQLAFSASGMVDAHRCPPVLSIRSLPLRFFLLDERLRTTLYLDVFLCLVLIIILSVELIPRQVVRHPVLYWRHWIESGFQYLWPSSPRYASLEKKKSPSHVCHITYTAPFPCVYTDLSRPSPRTLRRPAFGYILWLTTSRSQCQPPERS</sequence>
<reference evidence="3 4" key="1">
    <citation type="journal article" date="2001" name="Arch. Virol.">
        <title>Isolation and characterization of an endogenous cytomegalovirus (BaCMV) from baboons.</title>
        <authorList>
            <person name="Blewett E.L."/>
            <person name="White G."/>
            <person name="Saliki J.T."/>
            <person name="Eberle R."/>
        </authorList>
    </citation>
    <scope>NUCLEOTIDE SEQUENCE [LARGE SCALE GENOMIC DNA]</scope>
    <source>
        <strain evidence="3">OCOM4-52</strain>
    </source>
</reference>
<evidence type="ECO:0000313" key="4">
    <source>
        <dbReference type="Proteomes" id="UP000171701"/>
    </source>
</evidence>
<keyword evidence="4" id="KW-1185">Reference proteome</keyword>
<feature type="compositionally biased region" description="Low complexity" evidence="1">
    <location>
        <begin position="43"/>
        <end position="60"/>
    </location>
</feature>
<organism evidence="3 4">
    <name type="scientific">Papiine betaherpesvirus 4</name>
    <dbReference type="NCBI Taxonomy" id="2560624"/>
    <lineage>
        <taxon>Viruses</taxon>
        <taxon>Duplodnaviria</taxon>
        <taxon>Heunggongvirae</taxon>
        <taxon>Peploviricota</taxon>
        <taxon>Herviviricetes</taxon>
        <taxon>Herpesvirales</taxon>
        <taxon>Orthoherpesviridae</taxon>
        <taxon>Betaherpesvirinae</taxon>
        <taxon>Cytomegalovirus</taxon>
        <taxon>Cytomegalovirus papiinebeta4</taxon>
    </lineage>
</organism>
<name>A0A0F7GB59_9BETA</name>
<feature type="region of interest" description="Disordered" evidence="1">
    <location>
        <begin position="43"/>
        <end position="90"/>
    </location>
</feature>
<reference evidence="3 4" key="2">
    <citation type="journal article" date="2015" name="Genome Announc.">
        <title>Complete Genome Sequences of Mandrillus leucophaeus and Papio ursinus Cytomegaloviruses.</title>
        <authorList>
            <person name="Blewett E.L."/>
            <person name="Sherrod C.J."/>
            <person name="Texier J.R."/>
            <person name="Conrad T.M."/>
            <person name="Dittmer D.P."/>
        </authorList>
    </citation>
    <scope>NUCLEOTIDE SEQUENCE [LARGE SCALE GENOMIC DNA]</scope>
    <source>
        <strain evidence="3">OCOM4-52</strain>
    </source>
</reference>
<feature type="transmembrane region" description="Helical" evidence="2">
    <location>
        <begin position="257"/>
        <end position="276"/>
    </location>
</feature>
<keyword evidence="2" id="KW-0472">Membrane</keyword>
<dbReference type="OrthoDB" id="19766at10239"/>
<dbReference type="Proteomes" id="UP000171701">
    <property type="component" value="Segment"/>
</dbReference>
<protein>
    <submittedName>
        <fullName evidence="3">US29</fullName>
    </submittedName>
</protein>
<dbReference type="Pfam" id="PF25728">
    <property type="entry name" value="US29"/>
    <property type="match status" value="1"/>
</dbReference>
<evidence type="ECO:0000313" key="3">
    <source>
        <dbReference type="EMBL" id="AKG51570.1"/>
    </source>
</evidence>
<dbReference type="InterPro" id="IPR057753">
    <property type="entry name" value="US29-like"/>
</dbReference>
<keyword evidence="2" id="KW-0812">Transmembrane</keyword>
<keyword evidence="2" id="KW-1133">Transmembrane helix</keyword>
<evidence type="ECO:0000256" key="2">
    <source>
        <dbReference type="SAM" id="Phobius"/>
    </source>
</evidence>
<evidence type="ECO:0000256" key="1">
    <source>
        <dbReference type="SAM" id="MobiDB-lite"/>
    </source>
</evidence>
<proteinExistence type="predicted"/>
<dbReference type="KEGG" id="vg:24284823"/>